<evidence type="ECO:0000256" key="9">
    <source>
        <dbReference type="RuleBase" id="RU004474"/>
    </source>
</evidence>
<evidence type="ECO:0000313" key="11">
    <source>
        <dbReference type="EMBL" id="RFB06462.1"/>
    </source>
</evidence>
<dbReference type="GO" id="GO:0070401">
    <property type="term" value="F:NADP+ binding"/>
    <property type="evidence" value="ECO:0007669"/>
    <property type="project" value="UniProtKB-ARBA"/>
</dbReference>
<dbReference type="InParanoid" id="A0A371RLW8"/>
<dbReference type="EMBL" id="QUQO01000001">
    <property type="protein sequence ID" value="RFB06462.1"/>
    <property type="molecule type" value="Genomic_DNA"/>
</dbReference>
<dbReference type="GO" id="GO:0004146">
    <property type="term" value="F:dihydrofolate reductase activity"/>
    <property type="evidence" value="ECO:0007669"/>
    <property type="project" value="UniProtKB-EC"/>
</dbReference>
<sequence>MLSLVVAIARNGVIGREGDLPWRMRDDLKWFKEITTGKPIIMGRTTWDSLGRPLPGRLNIVISRGRPDLPEGVLLANSLDEAILLAGAAEEICVIGGAAIYALALPRAERLYVTQIEADIDGDTMFELPSRDEWTVKQIRRIDASDRNDYPAVIEQWDREAEAEHDAAIHD</sequence>
<accession>A0A371RLW8</accession>
<dbReference type="PANTHER" id="PTHR48069:SF3">
    <property type="entry name" value="DIHYDROFOLATE REDUCTASE"/>
    <property type="match status" value="1"/>
</dbReference>
<evidence type="ECO:0000256" key="4">
    <source>
        <dbReference type="ARBA" id="ARBA00022563"/>
    </source>
</evidence>
<dbReference type="SUPFAM" id="SSF53597">
    <property type="entry name" value="Dihydrofolate reductase-like"/>
    <property type="match status" value="1"/>
</dbReference>
<protein>
    <recommendedName>
        <fullName evidence="3 8">Dihydrofolate reductase</fullName>
        <ecNumber evidence="3 8">1.5.1.3</ecNumber>
    </recommendedName>
</protein>
<evidence type="ECO:0000256" key="7">
    <source>
        <dbReference type="ARBA" id="ARBA00025067"/>
    </source>
</evidence>
<dbReference type="InterPro" id="IPR012259">
    <property type="entry name" value="DHFR"/>
</dbReference>
<dbReference type="PROSITE" id="PS00075">
    <property type="entry name" value="DHFR_1"/>
    <property type="match status" value="1"/>
</dbReference>
<dbReference type="FunFam" id="3.40.430.10:FF:000001">
    <property type="entry name" value="Dihydrofolate reductase"/>
    <property type="match status" value="1"/>
</dbReference>
<keyword evidence="4 8" id="KW-0554">One-carbon metabolism</keyword>
<comment type="caution">
    <text evidence="11">The sequence shown here is derived from an EMBL/GenBank/DDBJ whole genome shotgun (WGS) entry which is preliminary data.</text>
</comment>
<evidence type="ECO:0000256" key="5">
    <source>
        <dbReference type="ARBA" id="ARBA00022857"/>
    </source>
</evidence>
<evidence type="ECO:0000256" key="1">
    <source>
        <dbReference type="ARBA" id="ARBA00004903"/>
    </source>
</evidence>
<evidence type="ECO:0000256" key="8">
    <source>
        <dbReference type="PIRNR" id="PIRNR000194"/>
    </source>
</evidence>
<comment type="pathway">
    <text evidence="1 8">Cofactor biosynthesis; tetrahydrofolate biosynthesis; 5,6,7,8-tetrahydrofolate from 7,8-dihydrofolate: step 1/1.</text>
</comment>
<dbReference type="GO" id="GO:0006730">
    <property type="term" value="P:one-carbon metabolic process"/>
    <property type="evidence" value="ECO:0007669"/>
    <property type="project" value="UniProtKB-KW"/>
</dbReference>
<dbReference type="Gene3D" id="3.40.430.10">
    <property type="entry name" value="Dihydrofolate Reductase, subunit A"/>
    <property type="match status" value="1"/>
</dbReference>
<comment type="catalytic activity">
    <reaction evidence="8">
        <text>(6S)-5,6,7,8-tetrahydrofolate + NADP(+) = 7,8-dihydrofolate + NADPH + H(+)</text>
        <dbReference type="Rhea" id="RHEA:15009"/>
        <dbReference type="ChEBI" id="CHEBI:15378"/>
        <dbReference type="ChEBI" id="CHEBI:57451"/>
        <dbReference type="ChEBI" id="CHEBI:57453"/>
        <dbReference type="ChEBI" id="CHEBI:57783"/>
        <dbReference type="ChEBI" id="CHEBI:58349"/>
        <dbReference type="EC" id="1.5.1.3"/>
    </reaction>
</comment>
<dbReference type="Pfam" id="PF00186">
    <property type="entry name" value="DHFR_1"/>
    <property type="match status" value="1"/>
</dbReference>
<dbReference type="GO" id="GO:0046654">
    <property type="term" value="P:tetrahydrofolate biosynthetic process"/>
    <property type="evidence" value="ECO:0007669"/>
    <property type="project" value="UniProtKB-UniPathway"/>
</dbReference>
<dbReference type="InterPro" id="IPR024072">
    <property type="entry name" value="DHFR-like_dom_sf"/>
</dbReference>
<reference evidence="11 12" key="1">
    <citation type="submission" date="2018-08" db="EMBL/GenBank/DDBJ databases">
        <title>Parvularcula sp. SM1705, isolated from surface water of the South Sea China.</title>
        <authorList>
            <person name="Sun L."/>
        </authorList>
    </citation>
    <scope>NUCLEOTIDE SEQUENCE [LARGE SCALE GENOMIC DNA]</scope>
    <source>
        <strain evidence="11 12">SM1705</strain>
    </source>
</reference>
<comment type="function">
    <text evidence="7 8">Key enzyme in folate metabolism. Catalyzes an essential reaction for de novo glycine and purine synthesis, and for DNA precursor synthesis.</text>
</comment>
<evidence type="ECO:0000259" key="10">
    <source>
        <dbReference type="PROSITE" id="PS51330"/>
    </source>
</evidence>
<evidence type="ECO:0000256" key="2">
    <source>
        <dbReference type="ARBA" id="ARBA00009539"/>
    </source>
</evidence>
<evidence type="ECO:0000256" key="3">
    <source>
        <dbReference type="ARBA" id="ARBA00012856"/>
    </source>
</evidence>
<dbReference type="UniPathway" id="UPA00077">
    <property type="reaction ID" value="UER00158"/>
</dbReference>
<keyword evidence="12" id="KW-1185">Reference proteome</keyword>
<dbReference type="GO" id="GO:0005829">
    <property type="term" value="C:cytosol"/>
    <property type="evidence" value="ECO:0007669"/>
    <property type="project" value="TreeGrafter"/>
</dbReference>
<dbReference type="InterPro" id="IPR017925">
    <property type="entry name" value="DHFR_CS"/>
</dbReference>
<gene>
    <name evidence="11" type="ORF">DX908_12170</name>
</gene>
<feature type="domain" description="DHFR" evidence="10">
    <location>
        <begin position="1"/>
        <end position="159"/>
    </location>
</feature>
<dbReference type="EC" id="1.5.1.3" evidence="3 8"/>
<dbReference type="InterPro" id="IPR001796">
    <property type="entry name" value="DHFR_dom"/>
</dbReference>
<proteinExistence type="inferred from homology"/>
<dbReference type="CDD" id="cd00209">
    <property type="entry name" value="DHFR"/>
    <property type="match status" value="1"/>
</dbReference>
<comment type="similarity">
    <text evidence="2 8 9">Belongs to the dihydrofolate reductase family.</text>
</comment>
<evidence type="ECO:0000256" key="6">
    <source>
        <dbReference type="ARBA" id="ARBA00023002"/>
    </source>
</evidence>
<organism evidence="11 12">
    <name type="scientific">Parvularcula marina</name>
    <dbReference type="NCBI Taxonomy" id="2292771"/>
    <lineage>
        <taxon>Bacteria</taxon>
        <taxon>Pseudomonadati</taxon>
        <taxon>Pseudomonadota</taxon>
        <taxon>Alphaproteobacteria</taxon>
        <taxon>Parvularculales</taxon>
        <taxon>Parvularculaceae</taxon>
        <taxon>Parvularcula</taxon>
    </lineage>
</organism>
<keyword evidence="6 8" id="KW-0560">Oxidoreductase</keyword>
<dbReference type="PANTHER" id="PTHR48069">
    <property type="entry name" value="DIHYDROFOLATE REDUCTASE"/>
    <property type="match status" value="1"/>
</dbReference>
<name>A0A371RLW8_9PROT</name>
<keyword evidence="5 8" id="KW-0521">NADP</keyword>
<dbReference type="Proteomes" id="UP000264589">
    <property type="component" value="Unassembled WGS sequence"/>
</dbReference>
<dbReference type="PIRSF" id="PIRSF000194">
    <property type="entry name" value="DHFR"/>
    <property type="match status" value="1"/>
</dbReference>
<dbReference type="OrthoDB" id="9804315at2"/>
<evidence type="ECO:0000313" key="12">
    <source>
        <dbReference type="Proteomes" id="UP000264589"/>
    </source>
</evidence>
<dbReference type="FunCoup" id="A0A371RLW8">
    <property type="interactions" value="423"/>
</dbReference>
<dbReference type="PRINTS" id="PR00070">
    <property type="entry name" value="DHFR"/>
</dbReference>
<dbReference type="PROSITE" id="PS51330">
    <property type="entry name" value="DHFR_2"/>
    <property type="match status" value="1"/>
</dbReference>
<dbReference type="GO" id="GO:0046452">
    <property type="term" value="P:dihydrofolate metabolic process"/>
    <property type="evidence" value="ECO:0007669"/>
    <property type="project" value="TreeGrafter"/>
</dbReference>
<dbReference type="AlphaFoldDB" id="A0A371RLW8"/>
<dbReference type="GO" id="GO:0046655">
    <property type="term" value="P:folic acid metabolic process"/>
    <property type="evidence" value="ECO:0007669"/>
    <property type="project" value="TreeGrafter"/>
</dbReference>